<feature type="binding site" evidence="2">
    <location>
        <begin position="84"/>
        <end position="87"/>
    </location>
    <ligand>
        <name>substrate</name>
    </ligand>
</feature>
<dbReference type="InterPro" id="IPR013078">
    <property type="entry name" value="His_Pase_superF_clade-1"/>
</dbReference>
<dbReference type="GO" id="GO:0006003">
    <property type="term" value="P:fructose 2,6-bisphosphate metabolic process"/>
    <property type="evidence" value="ECO:0007669"/>
    <property type="project" value="InterPro"/>
</dbReference>
<sequence>MGSTVCLVRHGETDWNLRGRLQGQEDIELNETGIYQATRCGLYLARESWDVILTSPLSRARKTAEIIEQLVKTATVLQVDDLRERNYGEASGLTHQEIALRFPNGQIPGREDRSVLTHRSMGVLNHILQHYSGKKIIVVSHGAVINAILAVLSNGEIGSGKTTLKNACLSRLSHRQGTWHIGGYNSTEHLDSLPK</sequence>
<dbReference type="SMART" id="SM00855">
    <property type="entry name" value="PGAM"/>
    <property type="match status" value="1"/>
</dbReference>
<feature type="active site" description="Tele-phosphohistidine intermediate" evidence="1">
    <location>
        <position position="10"/>
    </location>
</feature>
<dbReference type="PROSITE" id="PS00175">
    <property type="entry name" value="PG_MUTASE"/>
    <property type="match status" value="1"/>
</dbReference>
<dbReference type="GO" id="GO:0016791">
    <property type="term" value="F:phosphatase activity"/>
    <property type="evidence" value="ECO:0007669"/>
    <property type="project" value="TreeGrafter"/>
</dbReference>
<dbReference type="InterPro" id="IPR029033">
    <property type="entry name" value="His_PPase_superfam"/>
</dbReference>
<dbReference type="InterPro" id="IPR001345">
    <property type="entry name" value="PG/BPGM_mutase_AS"/>
</dbReference>
<dbReference type="CDD" id="cd07067">
    <property type="entry name" value="HP_PGM_like"/>
    <property type="match status" value="1"/>
</dbReference>
<dbReference type="InterPro" id="IPR003094">
    <property type="entry name" value="6Pfruct_kin"/>
</dbReference>
<evidence type="ECO:0000256" key="2">
    <source>
        <dbReference type="PIRSR" id="PIRSR613078-2"/>
    </source>
</evidence>
<dbReference type="Proteomes" id="UP000242699">
    <property type="component" value="Unassembled WGS sequence"/>
</dbReference>
<feature type="active site" description="Proton donor/acceptor" evidence="1">
    <location>
        <position position="84"/>
    </location>
</feature>
<dbReference type="PANTHER" id="PTHR48100">
    <property type="entry name" value="BROAD-SPECIFICITY PHOSPHATASE YOR283W-RELATED"/>
    <property type="match status" value="1"/>
</dbReference>
<feature type="binding site" evidence="2">
    <location>
        <begin position="9"/>
        <end position="16"/>
    </location>
    <ligand>
        <name>substrate</name>
    </ligand>
</feature>
<dbReference type="EMBL" id="PXYT01000025">
    <property type="protein sequence ID" value="PSR27588.1"/>
    <property type="molecule type" value="Genomic_DNA"/>
</dbReference>
<dbReference type="GO" id="GO:0005737">
    <property type="term" value="C:cytoplasm"/>
    <property type="evidence" value="ECO:0007669"/>
    <property type="project" value="TreeGrafter"/>
</dbReference>
<feature type="binding site" evidence="2">
    <location>
        <position position="59"/>
    </location>
    <ligand>
        <name>substrate</name>
    </ligand>
</feature>
<dbReference type="PANTHER" id="PTHR48100:SF59">
    <property type="entry name" value="ADENOSYLCOBALAMIN_ALPHA-RIBAZOLE PHOSPHATASE"/>
    <property type="match status" value="1"/>
</dbReference>
<evidence type="ECO:0000256" key="1">
    <source>
        <dbReference type="PIRSR" id="PIRSR613078-1"/>
    </source>
</evidence>
<dbReference type="InterPro" id="IPR050275">
    <property type="entry name" value="PGM_Phosphatase"/>
</dbReference>
<evidence type="ECO:0000313" key="3">
    <source>
        <dbReference type="EMBL" id="PSR27588.1"/>
    </source>
</evidence>
<gene>
    <name evidence="3" type="ORF">C7B43_11560</name>
</gene>
<dbReference type="Pfam" id="PF00300">
    <property type="entry name" value="His_Phos_1"/>
    <property type="match status" value="1"/>
</dbReference>
<evidence type="ECO:0000313" key="4">
    <source>
        <dbReference type="Proteomes" id="UP000242699"/>
    </source>
</evidence>
<proteinExistence type="predicted"/>
<accession>A0A2T2WZC2</accession>
<dbReference type="Gene3D" id="3.40.50.1240">
    <property type="entry name" value="Phosphoglycerate mutase-like"/>
    <property type="match status" value="1"/>
</dbReference>
<organism evidence="3 4">
    <name type="scientific">Sulfobacillus benefaciens</name>
    <dbReference type="NCBI Taxonomy" id="453960"/>
    <lineage>
        <taxon>Bacteria</taxon>
        <taxon>Bacillati</taxon>
        <taxon>Bacillota</taxon>
        <taxon>Clostridia</taxon>
        <taxon>Eubacteriales</taxon>
        <taxon>Clostridiales Family XVII. Incertae Sedis</taxon>
        <taxon>Sulfobacillus</taxon>
    </lineage>
</organism>
<comment type="caution">
    <text evidence="3">The sequence shown here is derived from an EMBL/GenBank/DDBJ whole genome shotgun (WGS) entry which is preliminary data.</text>
</comment>
<reference evidence="3 4" key="1">
    <citation type="journal article" date="2014" name="BMC Genomics">
        <title>Comparison of environmental and isolate Sulfobacillus genomes reveals diverse carbon, sulfur, nitrogen, and hydrogen metabolisms.</title>
        <authorList>
            <person name="Justice N.B."/>
            <person name="Norman A."/>
            <person name="Brown C.T."/>
            <person name="Singh A."/>
            <person name="Thomas B.C."/>
            <person name="Banfield J.F."/>
        </authorList>
    </citation>
    <scope>NUCLEOTIDE SEQUENCE [LARGE SCALE GENOMIC DNA]</scope>
    <source>
        <strain evidence="3">AMDSBA1</strain>
    </source>
</reference>
<protein>
    <submittedName>
        <fullName evidence="3">Histidine phosphatase family protein</fullName>
    </submittedName>
</protein>
<dbReference type="SUPFAM" id="SSF53254">
    <property type="entry name" value="Phosphoglycerate mutase-like"/>
    <property type="match status" value="1"/>
</dbReference>
<dbReference type="GO" id="GO:0005524">
    <property type="term" value="F:ATP binding"/>
    <property type="evidence" value="ECO:0007669"/>
    <property type="project" value="InterPro"/>
</dbReference>
<name>A0A2T2WZC2_9FIRM</name>
<dbReference type="AlphaFoldDB" id="A0A2T2WZC2"/>
<dbReference type="PRINTS" id="PR00991">
    <property type="entry name" value="6PFRUCTKNASE"/>
</dbReference>